<proteinExistence type="predicted"/>
<sequence>GISGGDTNEKDQVDVE</sequence>
<organism evidence="1 2">
    <name type="scientific">Trifolium pratense</name>
    <name type="common">Red clover</name>
    <dbReference type="NCBI Taxonomy" id="57577"/>
    <lineage>
        <taxon>Eukaryota</taxon>
        <taxon>Viridiplantae</taxon>
        <taxon>Streptophyta</taxon>
        <taxon>Embryophyta</taxon>
        <taxon>Tracheophyta</taxon>
        <taxon>Spermatophyta</taxon>
        <taxon>Magnoliopsida</taxon>
        <taxon>eudicotyledons</taxon>
        <taxon>Gunneridae</taxon>
        <taxon>Pentapetalae</taxon>
        <taxon>rosids</taxon>
        <taxon>fabids</taxon>
        <taxon>Fabales</taxon>
        <taxon>Fabaceae</taxon>
        <taxon>Papilionoideae</taxon>
        <taxon>50 kb inversion clade</taxon>
        <taxon>NPAAA clade</taxon>
        <taxon>Hologalegina</taxon>
        <taxon>IRL clade</taxon>
        <taxon>Trifolieae</taxon>
        <taxon>Trifolium</taxon>
    </lineage>
</organism>
<name>A0A2K3K6M4_TRIPR</name>
<evidence type="ECO:0000313" key="1">
    <source>
        <dbReference type="EMBL" id="PNX61937.1"/>
    </source>
</evidence>
<dbReference type="AlphaFoldDB" id="A0A2K3K6M4"/>
<comment type="caution">
    <text evidence="1">The sequence shown here is derived from an EMBL/GenBank/DDBJ whole genome shotgun (WGS) entry which is preliminary data.</text>
</comment>
<accession>A0A2K3K6M4</accession>
<gene>
    <name evidence="1" type="ORF">L195_g052713</name>
</gene>
<protein>
    <submittedName>
        <fullName evidence="1">Uncharacterized protein</fullName>
    </submittedName>
</protein>
<reference evidence="1 2" key="2">
    <citation type="journal article" date="2017" name="Front. Plant Sci.">
        <title>Gene Classification and Mining of Molecular Markers Useful in Red Clover (Trifolium pratense) Breeding.</title>
        <authorList>
            <person name="Istvanek J."/>
            <person name="Dluhosova J."/>
            <person name="Dluhos P."/>
            <person name="Patkova L."/>
            <person name="Nedelnik J."/>
            <person name="Repkova J."/>
        </authorList>
    </citation>
    <scope>NUCLEOTIDE SEQUENCE [LARGE SCALE GENOMIC DNA]</scope>
    <source>
        <strain evidence="2">cv. Tatra</strain>
        <tissue evidence="1">Young leaves</tissue>
    </source>
</reference>
<feature type="non-terminal residue" evidence="1">
    <location>
        <position position="1"/>
    </location>
</feature>
<reference evidence="1 2" key="1">
    <citation type="journal article" date="2014" name="Am. J. Bot.">
        <title>Genome assembly and annotation for red clover (Trifolium pratense; Fabaceae).</title>
        <authorList>
            <person name="Istvanek J."/>
            <person name="Jaros M."/>
            <person name="Krenek A."/>
            <person name="Repkova J."/>
        </authorList>
    </citation>
    <scope>NUCLEOTIDE SEQUENCE [LARGE SCALE GENOMIC DNA]</scope>
    <source>
        <strain evidence="2">cv. Tatra</strain>
        <tissue evidence="1">Young leaves</tissue>
    </source>
</reference>
<dbReference type="Proteomes" id="UP000236291">
    <property type="component" value="Unassembled WGS sequence"/>
</dbReference>
<dbReference type="EMBL" id="ASHM01086437">
    <property type="protein sequence ID" value="PNX61937.1"/>
    <property type="molecule type" value="Genomic_DNA"/>
</dbReference>
<evidence type="ECO:0000313" key="2">
    <source>
        <dbReference type="Proteomes" id="UP000236291"/>
    </source>
</evidence>